<organism evidence="7 8">
    <name type="scientific">Rhizobium mayense</name>
    <dbReference type="NCBI Taxonomy" id="1312184"/>
    <lineage>
        <taxon>Bacteria</taxon>
        <taxon>Pseudomonadati</taxon>
        <taxon>Pseudomonadota</taxon>
        <taxon>Alphaproteobacteria</taxon>
        <taxon>Hyphomicrobiales</taxon>
        <taxon>Rhizobiaceae</taxon>
        <taxon>Rhizobium/Agrobacterium group</taxon>
        <taxon>Rhizobium</taxon>
    </lineage>
</organism>
<gene>
    <name evidence="7" type="ORF">PY649_31655</name>
</gene>
<evidence type="ECO:0000313" key="7">
    <source>
        <dbReference type="EMBL" id="MDL2403434.1"/>
    </source>
</evidence>
<dbReference type="InterPro" id="IPR025423">
    <property type="entry name" value="TMEM205-like"/>
</dbReference>
<reference evidence="7" key="1">
    <citation type="submission" date="2023-06" db="EMBL/GenBank/DDBJ databases">
        <title>Phylogenetic Diversity of Rhizobium strains.</title>
        <authorList>
            <person name="Moura F.T."/>
            <person name="Helene L.C.F."/>
            <person name="Hungria M."/>
        </authorList>
    </citation>
    <scope>NUCLEOTIDE SEQUENCE</scope>
    <source>
        <strain evidence="7">CCGE526</strain>
    </source>
</reference>
<keyword evidence="4 5" id="KW-0472">Membrane</keyword>
<evidence type="ECO:0000256" key="4">
    <source>
        <dbReference type="ARBA" id="ARBA00023136"/>
    </source>
</evidence>
<keyword evidence="8" id="KW-1185">Reference proteome</keyword>
<feature type="domain" description="TMEM205-like" evidence="6">
    <location>
        <begin position="15"/>
        <end position="103"/>
    </location>
</feature>
<evidence type="ECO:0000259" key="6">
    <source>
        <dbReference type="Pfam" id="PF13664"/>
    </source>
</evidence>
<evidence type="ECO:0000313" key="8">
    <source>
        <dbReference type="Proteomes" id="UP001172645"/>
    </source>
</evidence>
<sequence length="145" mass="15230">MLLANSQIAFCLVMLLAIWEGMVIGVSFIATPVKFRAFGLSRAVALDVGRLTFAVFGRVELGLGLAATTAALFLPKSLYVVGSLLLLGIVVMQNSWLLPVLTHRAEAVGRGDELAPSAAHHVYAALEGIKVIVLSLCLVAMAVAA</sequence>
<comment type="subcellular location">
    <subcellularLocation>
        <location evidence="1">Membrane</location>
    </subcellularLocation>
</comment>
<dbReference type="RefSeq" id="WP_285872875.1">
    <property type="nucleotide sequence ID" value="NZ_JARFYM010000047.1"/>
</dbReference>
<evidence type="ECO:0000256" key="1">
    <source>
        <dbReference type="ARBA" id="ARBA00004370"/>
    </source>
</evidence>
<keyword evidence="2 5" id="KW-0812">Transmembrane</keyword>
<evidence type="ECO:0000256" key="5">
    <source>
        <dbReference type="SAM" id="Phobius"/>
    </source>
</evidence>
<dbReference type="Proteomes" id="UP001172645">
    <property type="component" value="Unassembled WGS sequence"/>
</dbReference>
<protein>
    <submittedName>
        <fullName evidence="7">DUF4149 domain-containing protein</fullName>
    </submittedName>
</protein>
<evidence type="ECO:0000256" key="3">
    <source>
        <dbReference type="ARBA" id="ARBA00022989"/>
    </source>
</evidence>
<evidence type="ECO:0000256" key="2">
    <source>
        <dbReference type="ARBA" id="ARBA00022692"/>
    </source>
</evidence>
<proteinExistence type="predicted"/>
<accession>A0ABT7K490</accession>
<dbReference type="EMBL" id="JARFYM010000047">
    <property type="protein sequence ID" value="MDL2403434.1"/>
    <property type="molecule type" value="Genomic_DNA"/>
</dbReference>
<dbReference type="Pfam" id="PF13664">
    <property type="entry name" value="DUF4149"/>
    <property type="match status" value="1"/>
</dbReference>
<feature type="transmembrane region" description="Helical" evidence="5">
    <location>
        <begin position="51"/>
        <end position="73"/>
    </location>
</feature>
<comment type="caution">
    <text evidence="7">The sequence shown here is derived from an EMBL/GenBank/DDBJ whole genome shotgun (WGS) entry which is preliminary data.</text>
</comment>
<keyword evidence="3 5" id="KW-1133">Transmembrane helix</keyword>
<feature type="transmembrane region" description="Helical" evidence="5">
    <location>
        <begin position="6"/>
        <end position="30"/>
    </location>
</feature>
<feature type="transmembrane region" description="Helical" evidence="5">
    <location>
        <begin position="122"/>
        <end position="144"/>
    </location>
</feature>
<feature type="transmembrane region" description="Helical" evidence="5">
    <location>
        <begin position="79"/>
        <end position="101"/>
    </location>
</feature>
<name>A0ABT7K490_9HYPH</name>